<dbReference type="EMBL" id="MT141468">
    <property type="protein sequence ID" value="QJA62328.1"/>
    <property type="molecule type" value="Genomic_DNA"/>
</dbReference>
<evidence type="ECO:0000313" key="3">
    <source>
        <dbReference type="EMBL" id="QJH95678.1"/>
    </source>
</evidence>
<sequence length="122" mass="13610">MAPRGILSRDVQEAVEQLLPYFMSRIGKNVVQGDIVPDETGARDLGTNSKKFDTLHVVNLEAEVVKASRAFLEGVAPNYIRNGSFEQVEEGFANQPKYWVLAAETTWVDDVTRPNDESQLTL</sequence>
<dbReference type="EMBL" id="MT144626">
    <property type="protein sequence ID" value="QJH95678.1"/>
    <property type="molecule type" value="Genomic_DNA"/>
</dbReference>
<evidence type="ECO:0000313" key="1">
    <source>
        <dbReference type="EMBL" id="QJA62328.1"/>
    </source>
</evidence>
<organism evidence="1">
    <name type="scientific">viral metagenome</name>
    <dbReference type="NCBI Taxonomy" id="1070528"/>
    <lineage>
        <taxon>unclassified sequences</taxon>
        <taxon>metagenomes</taxon>
        <taxon>organismal metagenomes</taxon>
    </lineage>
</organism>
<accession>A0A6M3IYC8</accession>
<evidence type="ECO:0000313" key="2">
    <source>
        <dbReference type="EMBL" id="QJA81829.1"/>
    </source>
</evidence>
<dbReference type="AlphaFoldDB" id="A0A6M3IYC8"/>
<proteinExistence type="predicted"/>
<dbReference type="EMBL" id="MT142471">
    <property type="protein sequence ID" value="QJA81829.1"/>
    <property type="molecule type" value="Genomic_DNA"/>
</dbReference>
<protein>
    <submittedName>
        <fullName evidence="1">Uncharacterized protein</fullName>
    </submittedName>
</protein>
<name>A0A6M3IYC8_9ZZZZ</name>
<gene>
    <name evidence="2" type="ORF">MM415A00491_0003</name>
    <name evidence="1" type="ORF">MM415B00796_0003</name>
    <name evidence="3" type="ORF">TM448B00502_0011</name>
</gene>
<reference evidence="1" key="1">
    <citation type="submission" date="2020-03" db="EMBL/GenBank/DDBJ databases">
        <title>The deep terrestrial virosphere.</title>
        <authorList>
            <person name="Holmfeldt K."/>
            <person name="Nilsson E."/>
            <person name="Simone D."/>
            <person name="Lopez-Fernandez M."/>
            <person name="Wu X."/>
            <person name="de Brujin I."/>
            <person name="Lundin D."/>
            <person name="Andersson A."/>
            <person name="Bertilsson S."/>
            <person name="Dopson M."/>
        </authorList>
    </citation>
    <scope>NUCLEOTIDE SEQUENCE</scope>
    <source>
        <strain evidence="2">MM415A00491</strain>
        <strain evidence="1">MM415B00796</strain>
        <strain evidence="3">TM448B00502</strain>
    </source>
</reference>